<name>D7DWM6_NOSA0</name>
<dbReference type="HOGENOM" id="CLU_3382932_0_0_3"/>
<evidence type="ECO:0000313" key="2">
    <source>
        <dbReference type="Proteomes" id="UP000001511"/>
    </source>
</evidence>
<protein>
    <submittedName>
        <fullName evidence="1">Uncharacterized protein</fullName>
    </submittedName>
</protein>
<dbReference type="Proteomes" id="UP000001511">
    <property type="component" value="Chromosome"/>
</dbReference>
<dbReference type="EMBL" id="CP002059">
    <property type="protein sequence ID" value="ADI65689.1"/>
    <property type="molecule type" value="Genomic_DNA"/>
</dbReference>
<proteinExistence type="predicted"/>
<evidence type="ECO:0000313" key="1">
    <source>
        <dbReference type="EMBL" id="ADI65689.1"/>
    </source>
</evidence>
<keyword evidence="2" id="KW-1185">Reference proteome</keyword>
<dbReference type="KEGG" id="naz:Aazo_4346"/>
<gene>
    <name evidence="1" type="ordered locus">Aazo_4346</name>
</gene>
<sequence length="33" mass="3801">MAKIARINNSIEAELLIKFLLSIYGEKFDSPEF</sequence>
<dbReference type="AlphaFoldDB" id="D7DWM6"/>
<reference evidence="1 2" key="1">
    <citation type="journal article" date="2010" name="PLoS ONE">
        <title>Genome erosion in a nitrogen-fixing vertically transmitted endosymbiotic multicellular cyanobacterium.</title>
        <authorList>
            <person name="Ran L."/>
            <person name="Larsson J."/>
            <person name="Vigil-Stenman T."/>
            <person name="Nylander J.A."/>
            <person name="Ininbergs K."/>
            <person name="Zheng W.W."/>
            <person name="Lapidus A."/>
            <person name="Lowry S."/>
            <person name="Haselkorn R."/>
            <person name="Bergman B."/>
        </authorList>
    </citation>
    <scope>NUCLEOTIDE SEQUENCE [LARGE SCALE GENOMIC DNA]</scope>
    <source>
        <strain evidence="1 2">0708</strain>
    </source>
</reference>
<accession>D7DWM6</accession>
<organism evidence="1 2">
    <name type="scientific">Nostoc azollae (strain 0708)</name>
    <name type="common">Anabaena azollae (strain 0708)</name>
    <dbReference type="NCBI Taxonomy" id="551115"/>
    <lineage>
        <taxon>Bacteria</taxon>
        <taxon>Bacillati</taxon>
        <taxon>Cyanobacteriota</taxon>
        <taxon>Cyanophyceae</taxon>
        <taxon>Nostocales</taxon>
        <taxon>Nostocaceae</taxon>
        <taxon>Trichormus</taxon>
    </lineage>
</organism>